<dbReference type="Proteomes" id="UP001284901">
    <property type="component" value="Unassembled WGS sequence"/>
</dbReference>
<evidence type="ECO:0008006" key="6">
    <source>
        <dbReference type="Google" id="ProtNLM"/>
    </source>
</evidence>
<evidence type="ECO:0000313" key="5">
    <source>
        <dbReference type="Proteomes" id="UP001288320"/>
    </source>
</evidence>
<name>A0AAW9HMQ0_9ACTO</name>
<dbReference type="Proteomes" id="UP001288320">
    <property type="component" value="Unassembled WGS sequence"/>
</dbReference>
<dbReference type="EMBL" id="JAWNFY010000001">
    <property type="protein sequence ID" value="MDY5145446.1"/>
    <property type="molecule type" value="Genomic_DNA"/>
</dbReference>
<dbReference type="PROSITE" id="PS51257">
    <property type="entry name" value="PROKAR_LIPOPROTEIN"/>
    <property type="match status" value="1"/>
</dbReference>
<sequence>MRKFVAGLAAICTAFTLTACSNGSGKDAAPSRDEVVAGLNKGFNSAIEEAGNKLPAGLHESIVTGFVECMADGAIEQGVSVEGLKIIANGDVKKFDEVSKEDNDILQKVTENCATKLVGQPQG</sequence>
<accession>A0AAW9HMQ0</accession>
<organism evidence="2 5">
    <name type="scientific">Actinotignum timonense</name>
    <dbReference type="NCBI Taxonomy" id="1870995"/>
    <lineage>
        <taxon>Bacteria</taxon>
        <taxon>Bacillati</taxon>
        <taxon>Actinomycetota</taxon>
        <taxon>Actinomycetes</taxon>
        <taxon>Actinomycetales</taxon>
        <taxon>Actinomycetaceae</taxon>
        <taxon>Actinotignum</taxon>
    </lineage>
</organism>
<evidence type="ECO:0000256" key="1">
    <source>
        <dbReference type="SAM" id="SignalP"/>
    </source>
</evidence>
<keyword evidence="4" id="KW-1185">Reference proteome</keyword>
<comment type="caution">
    <text evidence="2">The sequence shown here is derived from an EMBL/GenBank/DDBJ whole genome shotgun (WGS) entry which is preliminary data.</text>
</comment>
<dbReference type="RefSeq" id="WP_101594864.1">
    <property type="nucleotide sequence ID" value="NZ_CAUPFC010000002.1"/>
</dbReference>
<evidence type="ECO:0000313" key="2">
    <source>
        <dbReference type="EMBL" id="MDY5140063.1"/>
    </source>
</evidence>
<proteinExistence type="predicted"/>
<protein>
    <recommendedName>
        <fullName evidence="6">Lipoprotein</fullName>
    </recommendedName>
</protein>
<dbReference type="GeneID" id="92814125"/>
<evidence type="ECO:0000313" key="4">
    <source>
        <dbReference type="Proteomes" id="UP001284901"/>
    </source>
</evidence>
<dbReference type="AlphaFoldDB" id="A0AAW9HMQ0"/>
<keyword evidence="1" id="KW-0732">Signal</keyword>
<reference evidence="2 4" key="1">
    <citation type="submission" date="2023-10" db="EMBL/GenBank/DDBJ databases">
        <title>Whole Genome based description of the genera Actinobaculum and Actinotignum reveals a complex phylogenetic relationship within the species included in the genus Actinotignum.</title>
        <authorList>
            <person name="Jensen C.S."/>
            <person name="Dargis R."/>
            <person name="Kemp M."/>
            <person name="Christensen J.J."/>
        </authorList>
    </citation>
    <scope>NUCLEOTIDE SEQUENCE</scope>
    <source>
        <strain evidence="3 4">SLA_B089</strain>
        <strain evidence="2">SLA_B245</strain>
    </source>
</reference>
<feature type="signal peptide" evidence="1">
    <location>
        <begin position="1"/>
        <end position="19"/>
    </location>
</feature>
<feature type="chain" id="PRO_5043936875" description="Lipoprotein" evidence="1">
    <location>
        <begin position="20"/>
        <end position="123"/>
    </location>
</feature>
<evidence type="ECO:0000313" key="3">
    <source>
        <dbReference type="EMBL" id="MDY5145446.1"/>
    </source>
</evidence>
<gene>
    <name evidence="2" type="ORF">R6G74_01860</name>
    <name evidence="3" type="ORF">R6P33_00210</name>
</gene>
<dbReference type="EMBL" id="JAWNFV010000002">
    <property type="protein sequence ID" value="MDY5140063.1"/>
    <property type="molecule type" value="Genomic_DNA"/>
</dbReference>